<keyword evidence="2" id="KW-1185">Reference proteome</keyword>
<evidence type="ECO:0000313" key="1">
    <source>
        <dbReference type="EMBL" id="KAK8540109.1"/>
    </source>
</evidence>
<protein>
    <submittedName>
        <fullName evidence="1">Uncharacterized protein</fullName>
    </submittedName>
</protein>
<dbReference type="PANTHER" id="PTHR31659:SF9">
    <property type="entry name" value="PROTEIN: UPF0503-LIKE PROTEIN, PUTATIVE (DUF740)-RELATED"/>
    <property type="match status" value="1"/>
</dbReference>
<dbReference type="EMBL" id="JBBPBM010000025">
    <property type="protein sequence ID" value="KAK8540109.1"/>
    <property type="molecule type" value="Genomic_DNA"/>
</dbReference>
<dbReference type="InterPro" id="IPR008004">
    <property type="entry name" value="OCTOPUS-like"/>
</dbReference>
<reference evidence="1 2" key="1">
    <citation type="journal article" date="2024" name="G3 (Bethesda)">
        <title>Genome assembly of Hibiscus sabdariffa L. provides insights into metabolisms of medicinal natural products.</title>
        <authorList>
            <person name="Kim T."/>
        </authorList>
    </citation>
    <scope>NUCLEOTIDE SEQUENCE [LARGE SCALE GENOMIC DNA]</scope>
    <source>
        <strain evidence="1">TK-2024</strain>
        <tissue evidence="1">Old leaves</tissue>
    </source>
</reference>
<evidence type="ECO:0000313" key="2">
    <source>
        <dbReference type="Proteomes" id="UP001472677"/>
    </source>
</evidence>
<gene>
    <name evidence="1" type="ORF">V6N12_046402</name>
</gene>
<accession>A0ABR2DLF9</accession>
<organism evidence="1 2">
    <name type="scientific">Hibiscus sabdariffa</name>
    <name type="common">roselle</name>
    <dbReference type="NCBI Taxonomy" id="183260"/>
    <lineage>
        <taxon>Eukaryota</taxon>
        <taxon>Viridiplantae</taxon>
        <taxon>Streptophyta</taxon>
        <taxon>Embryophyta</taxon>
        <taxon>Tracheophyta</taxon>
        <taxon>Spermatophyta</taxon>
        <taxon>Magnoliopsida</taxon>
        <taxon>eudicotyledons</taxon>
        <taxon>Gunneridae</taxon>
        <taxon>Pentapetalae</taxon>
        <taxon>rosids</taxon>
        <taxon>malvids</taxon>
        <taxon>Malvales</taxon>
        <taxon>Malvaceae</taxon>
        <taxon>Malvoideae</taxon>
        <taxon>Hibiscus</taxon>
    </lineage>
</organism>
<dbReference type="Proteomes" id="UP001472677">
    <property type="component" value="Unassembled WGS sequence"/>
</dbReference>
<name>A0ABR2DLF9_9ROSI</name>
<dbReference type="Pfam" id="PF05340">
    <property type="entry name" value="DUF740"/>
    <property type="match status" value="2"/>
</dbReference>
<sequence>MRNEGGPVRLPMEKSIGRRSCVIDPRLLFDDPRYSADEPRASWDEDAPVHRYIRSDTQIHVEDPLVMDSINDESLPGGSAQTRVYYSNSRRGKSLDRSSYGLKFELWKFGDLL</sequence>
<proteinExistence type="predicted"/>
<dbReference type="PANTHER" id="PTHR31659">
    <property type="entry name" value="PROTEIN: UPF0503-LIKE PROTEIN, PUTATIVE (DUF740)-RELATED"/>
    <property type="match status" value="1"/>
</dbReference>
<comment type="caution">
    <text evidence="1">The sequence shown here is derived from an EMBL/GenBank/DDBJ whole genome shotgun (WGS) entry which is preliminary data.</text>
</comment>